<evidence type="ECO:0000313" key="5">
    <source>
        <dbReference type="Proteomes" id="UP001620626"/>
    </source>
</evidence>
<evidence type="ECO:0000313" key="4">
    <source>
        <dbReference type="EMBL" id="KAL3120769.1"/>
    </source>
</evidence>
<dbReference type="PANTHER" id="PTHR46497">
    <property type="entry name" value="THIOREDOXIN DOMAIN-CONTAINING PROTEIN 11"/>
    <property type="match status" value="1"/>
</dbReference>
<proteinExistence type="predicted"/>
<feature type="domain" description="Thioredoxin" evidence="3">
    <location>
        <begin position="113"/>
        <end position="243"/>
    </location>
</feature>
<dbReference type="SUPFAM" id="SSF52833">
    <property type="entry name" value="Thioredoxin-like"/>
    <property type="match status" value="2"/>
</dbReference>
<evidence type="ECO:0000256" key="1">
    <source>
        <dbReference type="SAM" id="MobiDB-lite"/>
    </source>
</evidence>
<accession>A0ABD2LZY5</accession>
<dbReference type="Proteomes" id="UP001620626">
    <property type="component" value="Unassembled WGS sequence"/>
</dbReference>
<keyword evidence="5" id="KW-1185">Reference proteome</keyword>
<dbReference type="EMBL" id="JBICBT010000207">
    <property type="protein sequence ID" value="KAL3120769.1"/>
    <property type="molecule type" value="Genomic_DNA"/>
</dbReference>
<feature type="region of interest" description="Disordered" evidence="1">
    <location>
        <begin position="1"/>
        <end position="29"/>
    </location>
</feature>
<dbReference type="InterPro" id="IPR052792">
    <property type="entry name" value="Thioredoxin_dom-contain_11"/>
</dbReference>
<protein>
    <recommendedName>
        <fullName evidence="3">Thioredoxin domain-containing protein</fullName>
    </recommendedName>
</protein>
<dbReference type="Gene3D" id="3.40.30.10">
    <property type="entry name" value="Glutaredoxin"/>
    <property type="match status" value="1"/>
</dbReference>
<keyword evidence="2" id="KW-0812">Transmembrane</keyword>
<comment type="caution">
    <text evidence="4">The sequence shown here is derived from an EMBL/GenBank/DDBJ whole genome shotgun (WGS) entry which is preliminary data.</text>
</comment>
<evidence type="ECO:0000256" key="2">
    <source>
        <dbReference type="SAM" id="Phobius"/>
    </source>
</evidence>
<dbReference type="AlphaFoldDB" id="A0ABD2LZY5"/>
<sequence>MTESVESCSSSNFVSENSNFSSPTGEEDTEGEFYDFNIDKFVQELIDSAIREASCNWAENERRNSTKPVFSSLKSFANLCRTKCHFNLSKMLSFFSLFFCVINLAMLFLRTNQIVREPPPAVPFFRPSNGTVQDLFDGNGFIPDLLMSKSEFVIVMLYAPWDNRCKLFRRSFSDVANAFSIINSVKFVAVNCHYYRGQCKRMYKVHSFPVILALSPYPNGHPILYNQILSEDRLFSWVLHLLNPLQRLHSVDELRSAVLSSDFLVVGHFSLNGLPLPRSYHVFLNSAFKLANFRSSVAFAVVLNRSLALGQMGFESDNQVHMYTFYEDSPSMGLIASTEIQPNNAKSQELADWVKGQIEEKFAAKMVHELELEDLENAGKSDALFRRLSSSSATLVLFSHSLGLRSLSQSQIALRNFVKIFHHCPPFLENLERRSMAEGFFDAPSLGQMLGKNRKTCALSAEQLALCCDRFSKNGENCGKLTLKYSKAEQQNEEDNTEGDISKYGEECSSLSEDHSFRRFCCARAKGNAFAHSVAERPLAHLSWHQRLLCKFDRMLRLRQSETHRQLRAEETLVQLDFGQLNPSRRWLIGAGCRVNKSLGFLTLDKRFGRHFMRKWGILADGDETADKIAIVARDDERIFAMESAEGVTITKLAEFVDGFYNKTLKWTPKNEKIVEPTEEEDEEHFFDLSILQRINRQMFLDRILNTNRPFDAVLFFSGGPSHGPSQTLLHFFHQTQKFFEGFEKSIQFFIIDSSKNSFDWHFDFDHLPTVVFFPAKSLESFVFRAEFALSVPNLLGFIFPRCQPKLRWLLAFSLCRGQCLDRNLQRIGRMVGKAREDIRILRGMIRKMRLKKGVGLRQSVASVRHFQILMKKRRLQRATLLRLSEIVDELRKRQWDESGEDDGRAREGMAKSVILANWLLTINGKFDTGLSP</sequence>
<evidence type="ECO:0000259" key="3">
    <source>
        <dbReference type="PROSITE" id="PS51352"/>
    </source>
</evidence>
<dbReference type="InterPro" id="IPR013766">
    <property type="entry name" value="Thioredoxin_domain"/>
</dbReference>
<dbReference type="PANTHER" id="PTHR46497:SF1">
    <property type="entry name" value="THIOREDOXIN DOMAIN-CONTAINING PROTEIN 11"/>
    <property type="match status" value="1"/>
</dbReference>
<dbReference type="PROSITE" id="PS51352">
    <property type="entry name" value="THIOREDOXIN_2"/>
    <property type="match status" value="1"/>
</dbReference>
<keyword evidence="2" id="KW-1133">Transmembrane helix</keyword>
<dbReference type="InterPro" id="IPR036249">
    <property type="entry name" value="Thioredoxin-like_sf"/>
</dbReference>
<feature type="compositionally biased region" description="Low complexity" evidence="1">
    <location>
        <begin position="1"/>
        <end position="22"/>
    </location>
</feature>
<dbReference type="Pfam" id="PF00085">
    <property type="entry name" value="Thioredoxin"/>
    <property type="match status" value="1"/>
</dbReference>
<reference evidence="4 5" key="1">
    <citation type="submission" date="2024-10" db="EMBL/GenBank/DDBJ databases">
        <authorList>
            <person name="Kim D."/>
        </authorList>
    </citation>
    <scope>NUCLEOTIDE SEQUENCE [LARGE SCALE GENOMIC DNA]</scope>
    <source>
        <strain evidence="4">BH-2024</strain>
    </source>
</reference>
<organism evidence="4 5">
    <name type="scientific">Heterodera trifolii</name>
    <dbReference type="NCBI Taxonomy" id="157864"/>
    <lineage>
        <taxon>Eukaryota</taxon>
        <taxon>Metazoa</taxon>
        <taxon>Ecdysozoa</taxon>
        <taxon>Nematoda</taxon>
        <taxon>Chromadorea</taxon>
        <taxon>Rhabditida</taxon>
        <taxon>Tylenchina</taxon>
        <taxon>Tylenchomorpha</taxon>
        <taxon>Tylenchoidea</taxon>
        <taxon>Heteroderidae</taxon>
        <taxon>Heteroderinae</taxon>
        <taxon>Heterodera</taxon>
    </lineage>
</organism>
<feature type="transmembrane region" description="Helical" evidence="2">
    <location>
        <begin position="91"/>
        <end position="109"/>
    </location>
</feature>
<gene>
    <name evidence="4" type="ORF">niasHT_008061</name>
</gene>
<name>A0ABD2LZY5_9BILA</name>
<keyword evidence="2" id="KW-0472">Membrane</keyword>